<gene>
    <name evidence="1" type="ORF">L6164_004365</name>
</gene>
<evidence type="ECO:0000313" key="1">
    <source>
        <dbReference type="EMBL" id="KAI4355608.1"/>
    </source>
</evidence>
<name>A0ACB9Q4F8_BAUVA</name>
<organism evidence="1 2">
    <name type="scientific">Bauhinia variegata</name>
    <name type="common">Purple orchid tree</name>
    <name type="synonym">Phanera variegata</name>
    <dbReference type="NCBI Taxonomy" id="167791"/>
    <lineage>
        <taxon>Eukaryota</taxon>
        <taxon>Viridiplantae</taxon>
        <taxon>Streptophyta</taxon>
        <taxon>Embryophyta</taxon>
        <taxon>Tracheophyta</taxon>
        <taxon>Spermatophyta</taxon>
        <taxon>Magnoliopsida</taxon>
        <taxon>eudicotyledons</taxon>
        <taxon>Gunneridae</taxon>
        <taxon>Pentapetalae</taxon>
        <taxon>rosids</taxon>
        <taxon>fabids</taxon>
        <taxon>Fabales</taxon>
        <taxon>Fabaceae</taxon>
        <taxon>Cercidoideae</taxon>
        <taxon>Cercideae</taxon>
        <taxon>Bauhiniinae</taxon>
        <taxon>Bauhinia</taxon>
    </lineage>
</organism>
<accession>A0ACB9Q4F8</accession>
<dbReference type="Proteomes" id="UP000828941">
    <property type="component" value="Chromosome 2"/>
</dbReference>
<keyword evidence="2" id="KW-1185">Reference proteome</keyword>
<evidence type="ECO:0000313" key="2">
    <source>
        <dbReference type="Proteomes" id="UP000828941"/>
    </source>
</evidence>
<comment type="caution">
    <text evidence="1">The sequence shown here is derived from an EMBL/GenBank/DDBJ whole genome shotgun (WGS) entry which is preliminary data.</text>
</comment>
<protein>
    <submittedName>
        <fullName evidence="1">Uncharacterized protein</fullName>
    </submittedName>
</protein>
<reference evidence="1 2" key="1">
    <citation type="journal article" date="2022" name="DNA Res.">
        <title>Chromosomal-level genome assembly of the orchid tree Bauhinia variegata (Leguminosae; Cercidoideae) supports the allotetraploid origin hypothesis of Bauhinia.</title>
        <authorList>
            <person name="Zhong Y."/>
            <person name="Chen Y."/>
            <person name="Zheng D."/>
            <person name="Pang J."/>
            <person name="Liu Y."/>
            <person name="Luo S."/>
            <person name="Meng S."/>
            <person name="Qian L."/>
            <person name="Wei D."/>
            <person name="Dai S."/>
            <person name="Zhou R."/>
        </authorList>
    </citation>
    <scope>NUCLEOTIDE SEQUENCE [LARGE SCALE GENOMIC DNA]</scope>
    <source>
        <strain evidence="1">BV-YZ2020</strain>
    </source>
</reference>
<proteinExistence type="predicted"/>
<dbReference type="EMBL" id="CM039427">
    <property type="protein sequence ID" value="KAI4355608.1"/>
    <property type="molecule type" value="Genomic_DNA"/>
</dbReference>
<sequence>MFRSTTCVRRTNEKLQFSSDRDPVACNCDECKAPEKMLWLCAGRSGPELTSLILSKYGAFSSSMDQRTRESILLVKLIFQSDSCLLKMDTILQYHFLKICRFNDSCSAND</sequence>